<gene>
    <name evidence="2" type="ORF">GCM10023191_018570</name>
</gene>
<dbReference type="GO" id="GO:0032259">
    <property type="term" value="P:methylation"/>
    <property type="evidence" value="ECO:0007669"/>
    <property type="project" value="UniProtKB-KW"/>
</dbReference>
<dbReference type="RefSeq" id="WP_345460105.1">
    <property type="nucleotide sequence ID" value="NZ_BAABHF010000015.1"/>
</dbReference>
<dbReference type="InterPro" id="IPR029063">
    <property type="entry name" value="SAM-dependent_MTases_sf"/>
</dbReference>
<evidence type="ECO:0000313" key="3">
    <source>
        <dbReference type="Proteomes" id="UP001500503"/>
    </source>
</evidence>
<proteinExistence type="predicted"/>
<dbReference type="EMBL" id="BAABHF010000015">
    <property type="protein sequence ID" value="GAA4488770.1"/>
    <property type="molecule type" value="Genomic_DNA"/>
</dbReference>
<comment type="caution">
    <text evidence="2">The sequence shown here is derived from an EMBL/GenBank/DDBJ whole genome shotgun (WGS) entry which is preliminary data.</text>
</comment>
<organism evidence="2 3">
    <name type="scientific">Actinoallomurus oryzae</name>
    <dbReference type="NCBI Taxonomy" id="502180"/>
    <lineage>
        <taxon>Bacteria</taxon>
        <taxon>Bacillati</taxon>
        <taxon>Actinomycetota</taxon>
        <taxon>Actinomycetes</taxon>
        <taxon>Streptosporangiales</taxon>
        <taxon>Thermomonosporaceae</taxon>
        <taxon>Actinoallomurus</taxon>
    </lineage>
</organism>
<keyword evidence="2" id="KW-0489">Methyltransferase</keyword>
<reference evidence="3" key="1">
    <citation type="journal article" date="2019" name="Int. J. Syst. Evol. Microbiol.">
        <title>The Global Catalogue of Microorganisms (GCM) 10K type strain sequencing project: providing services to taxonomists for standard genome sequencing and annotation.</title>
        <authorList>
            <consortium name="The Broad Institute Genomics Platform"/>
            <consortium name="The Broad Institute Genome Sequencing Center for Infectious Disease"/>
            <person name="Wu L."/>
            <person name="Ma J."/>
        </authorList>
    </citation>
    <scope>NUCLEOTIDE SEQUENCE [LARGE SCALE GENOMIC DNA]</scope>
    <source>
        <strain evidence="3">JCM 17933</strain>
    </source>
</reference>
<feature type="region of interest" description="Disordered" evidence="1">
    <location>
        <begin position="1"/>
        <end position="21"/>
    </location>
</feature>
<dbReference type="SUPFAM" id="SSF53335">
    <property type="entry name" value="S-adenosyl-L-methionine-dependent methyltransferases"/>
    <property type="match status" value="1"/>
</dbReference>
<evidence type="ECO:0000256" key="1">
    <source>
        <dbReference type="SAM" id="MobiDB-lite"/>
    </source>
</evidence>
<keyword evidence="3" id="KW-1185">Reference proteome</keyword>
<dbReference type="PIRSF" id="PIRSF017393">
    <property type="entry name" value="MTase_SAV2177"/>
    <property type="match status" value="1"/>
</dbReference>
<sequence>MSDPGESAAPEPDRPDAPAAIDTSVASPARMYDYYLGGTQNFASDRRAAQEIYTMIPELPEIARDNRAFLRRAVRTLADAGIRQFVDIGSGLPTQGSVHEIAQEADPASRVVYVDNDPLVLAHARTLPAGGTEGTTAYVAADLREPDAIFTHPDVRALIDIDRPIGLLLVAVLHFITDEEDPRGLVGRYRSRLAPGSHIAIAHATRDDRPPEAVRKMTDVYKRASAPFTFRTREQILSFFHGTHLLDPGLVHSPDWRREPDTPPSPSAAWNYAGVGLIPPER</sequence>
<keyword evidence="2" id="KW-0808">Transferase</keyword>
<dbReference type="Pfam" id="PF04672">
    <property type="entry name" value="Methyltransf_19"/>
    <property type="match status" value="1"/>
</dbReference>
<protein>
    <submittedName>
        <fullName evidence="2">SAM-dependent methyltransferase</fullName>
    </submittedName>
</protein>
<dbReference type="CDD" id="cd02440">
    <property type="entry name" value="AdoMet_MTases"/>
    <property type="match status" value="1"/>
</dbReference>
<dbReference type="InterPro" id="IPR006764">
    <property type="entry name" value="SAM_dep_MeTrfase_SAV2177_type"/>
</dbReference>
<dbReference type="GO" id="GO:0008168">
    <property type="term" value="F:methyltransferase activity"/>
    <property type="evidence" value="ECO:0007669"/>
    <property type="project" value="UniProtKB-KW"/>
</dbReference>
<dbReference type="Gene3D" id="3.40.50.150">
    <property type="entry name" value="Vaccinia Virus protein VP39"/>
    <property type="match status" value="1"/>
</dbReference>
<evidence type="ECO:0000313" key="2">
    <source>
        <dbReference type="EMBL" id="GAA4488770.1"/>
    </source>
</evidence>
<accession>A0ABP8PK96</accession>
<dbReference type="Proteomes" id="UP001500503">
    <property type="component" value="Unassembled WGS sequence"/>
</dbReference>
<name>A0ABP8PK96_9ACTN</name>